<evidence type="ECO:0000313" key="1">
    <source>
        <dbReference type="EMBL" id="GMS93820.1"/>
    </source>
</evidence>
<evidence type="ECO:0000313" key="2">
    <source>
        <dbReference type="Proteomes" id="UP001432027"/>
    </source>
</evidence>
<gene>
    <name evidence="1" type="ORF">PENTCL1PPCAC_15995</name>
</gene>
<name>A0AAV5THJ8_9BILA</name>
<comment type="caution">
    <text evidence="1">The sequence shown here is derived from an EMBL/GenBank/DDBJ whole genome shotgun (WGS) entry which is preliminary data.</text>
</comment>
<sequence length="102" mass="11210">MRVQPTGPMEKQSDFFAKASMPFHMCAVTARINGELVTHAFGHVSGIPTQDALAVAGIIKHVLTILKANGITHVHIRSGERTQLYTPLLKSITLIFNNIYLI</sequence>
<dbReference type="Proteomes" id="UP001432027">
    <property type="component" value="Unassembled WGS sequence"/>
</dbReference>
<organism evidence="1 2">
    <name type="scientific">Pristionchus entomophagus</name>
    <dbReference type="NCBI Taxonomy" id="358040"/>
    <lineage>
        <taxon>Eukaryota</taxon>
        <taxon>Metazoa</taxon>
        <taxon>Ecdysozoa</taxon>
        <taxon>Nematoda</taxon>
        <taxon>Chromadorea</taxon>
        <taxon>Rhabditida</taxon>
        <taxon>Rhabditina</taxon>
        <taxon>Diplogasteromorpha</taxon>
        <taxon>Diplogasteroidea</taxon>
        <taxon>Neodiplogasteridae</taxon>
        <taxon>Pristionchus</taxon>
    </lineage>
</organism>
<proteinExistence type="predicted"/>
<protein>
    <submittedName>
        <fullName evidence="1">Uncharacterized protein</fullName>
    </submittedName>
</protein>
<keyword evidence="2" id="KW-1185">Reference proteome</keyword>
<dbReference type="EMBL" id="BTSX01000004">
    <property type="protein sequence ID" value="GMS93820.1"/>
    <property type="molecule type" value="Genomic_DNA"/>
</dbReference>
<dbReference type="AlphaFoldDB" id="A0AAV5THJ8"/>
<accession>A0AAV5THJ8</accession>
<reference evidence="1" key="1">
    <citation type="submission" date="2023-10" db="EMBL/GenBank/DDBJ databases">
        <title>Genome assembly of Pristionchus species.</title>
        <authorList>
            <person name="Yoshida K."/>
            <person name="Sommer R.J."/>
        </authorList>
    </citation>
    <scope>NUCLEOTIDE SEQUENCE</scope>
    <source>
        <strain evidence="1">RS0144</strain>
    </source>
</reference>